<accession>A0A198FEJ2</accession>
<proteinExistence type="predicted"/>
<dbReference type="PATRIC" id="fig|1354337.4.peg.2945"/>
<comment type="caution">
    <text evidence="2">The sequence shown here is derived from an EMBL/GenBank/DDBJ whole genome shotgun (WGS) entry which is preliminary data.</text>
</comment>
<evidence type="ECO:0000256" key="1">
    <source>
        <dbReference type="SAM" id="MobiDB-lite"/>
    </source>
</evidence>
<evidence type="ECO:0000313" key="2">
    <source>
        <dbReference type="EMBL" id="OAT22819.1"/>
    </source>
</evidence>
<dbReference type="OrthoDB" id="6455687at2"/>
<evidence type="ECO:0000313" key="3">
    <source>
        <dbReference type="Proteomes" id="UP000094023"/>
    </source>
</evidence>
<protein>
    <submittedName>
        <fullName evidence="2">Uncharacterized protein</fullName>
    </submittedName>
</protein>
<keyword evidence="3" id="KW-1185">Reference proteome</keyword>
<dbReference type="AlphaFoldDB" id="A0A198FEJ2"/>
<dbReference type="Proteomes" id="UP000094023">
    <property type="component" value="Unassembled WGS sequence"/>
</dbReference>
<dbReference type="EMBL" id="LXEN01000146">
    <property type="protein sequence ID" value="OAT22819.1"/>
    <property type="molecule type" value="Genomic_DNA"/>
</dbReference>
<dbReference type="RefSeq" id="WP_066752476.1">
    <property type="nucleotide sequence ID" value="NZ_LXEN01000146.1"/>
</dbReference>
<organism evidence="2 3">
    <name type="scientific">Proteus myxofaciens ATCC 19692</name>
    <dbReference type="NCBI Taxonomy" id="1354337"/>
    <lineage>
        <taxon>Bacteria</taxon>
        <taxon>Pseudomonadati</taxon>
        <taxon>Pseudomonadota</taxon>
        <taxon>Gammaproteobacteria</taxon>
        <taxon>Enterobacterales</taxon>
        <taxon>Morganellaceae</taxon>
        <taxon>Proteus</taxon>
    </lineage>
</organism>
<feature type="region of interest" description="Disordered" evidence="1">
    <location>
        <begin position="38"/>
        <end position="62"/>
    </location>
</feature>
<reference evidence="2 3" key="1">
    <citation type="submission" date="2016-04" db="EMBL/GenBank/DDBJ databases">
        <title>ATOL: Assembling a taxonomically balanced genome-scale reconstruction of the evolutionary history of the Enterobacteriaceae.</title>
        <authorList>
            <person name="Plunkett G.III."/>
            <person name="Neeno-Eckwall E.C."/>
            <person name="Glasner J.D."/>
            <person name="Perna N.T."/>
        </authorList>
    </citation>
    <scope>NUCLEOTIDE SEQUENCE [LARGE SCALE GENOMIC DNA]</scope>
    <source>
        <strain evidence="2 3">ATCC 19692</strain>
    </source>
</reference>
<name>A0A198FEJ2_9GAMM</name>
<gene>
    <name evidence="2" type="ORF">M983_2868</name>
</gene>
<sequence>MLQREVIEAVMMELAHQQGQSLNGRDRLAIRTGVAQTIQAKERHRHRMTAPTYQWTKPAPKR</sequence>